<proteinExistence type="predicted"/>
<sequence>MDKARILEELKRNPKKIRFKRLCTVAEAFGFRFKGGRGSHRIYVRDGIDEMLNFQNVSGKVKPYQVKQLIKIIEKYNLLKEDERDV</sequence>
<evidence type="ECO:0000313" key="1">
    <source>
        <dbReference type="EMBL" id="CAD6492359.1"/>
    </source>
</evidence>
<reference evidence="1" key="1">
    <citation type="submission" date="2020-10" db="EMBL/GenBank/DDBJ databases">
        <authorList>
            <person name="Hahn C.J."/>
            <person name="Laso-Perez R."/>
            <person name="Vulcano F."/>
            <person name="Vaziourakis K.-M."/>
            <person name="Stokke R."/>
            <person name="Steen I.H."/>
            <person name="Teske A."/>
            <person name="Boetius A."/>
            <person name="Liebeke M."/>
            <person name="Amann R."/>
            <person name="Knittel K."/>
        </authorList>
    </citation>
    <scope>NUCLEOTIDE SEQUENCE</scope>
    <source>
        <strain evidence="1">Gfbio:e3339647-f889-4370-9287-4fb5cb688e4c:AG392J18_GoMArc1</strain>
    </source>
</reference>
<evidence type="ECO:0008006" key="3">
    <source>
        <dbReference type="Google" id="ProtNLM"/>
    </source>
</evidence>
<dbReference type="GO" id="GO:0003729">
    <property type="term" value="F:mRNA binding"/>
    <property type="evidence" value="ECO:0007669"/>
    <property type="project" value="InterPro"/>
</dbReference>
<name>A0A811TA79_9EURY</name>
<dbReference type="Pfam" id="PF07927">
    <property type="entry name" value="HicA_toxin"/>
    <property type="match status" value="1"/>
</dbReference>
<gene>
    <name evidence="1" type="ORF">LAKADJCE_00276</name>
</gene>
<organism evidence="1 2">
    <name type="scientific">Candidatus Argoarchaeum ethanivorans</name>
    <dbReference type="NCBI Taxonomy" id="2608793"/>
    <lineage>
        <taxon>Archaea</taxon>
        <taxon>Methanobacteriati</taxon>
        <taxon>Methanobacteriota</taxon>
        <taxon>Stenosarchaea group</taxon>
        <taxon>Methanomicrobia</taxon>
        <taxon>Methanosarcinales</taxon>
        <taxon>Methanosarcinales incertae sedis</taxon>
        <taxon>GOM Arc I cluster</taxon>
        <taxon>Candidatus Argoarchaeum</taxon>
    </lineage>
</organism>
<dbReference type="AlphaFoldDB" id="A0A811TA79"/>
<accession>A0A811TA79</accession>
<dbReference type="SUPFAM" id="SSF54786">
    <property type="entry name" value="YcfA/nrd intein domain"/>
    <property type="match status" value="1"/>
</dbReference>
<dbReference type="Proteomes" id="UP000612009">
    <property type="component" value="Unassembled WGS sequence"/>
</dbReference>
<evidence type="ECO:0000313" key="2">
    <source>
        <dbReference type="Proteomes" id="UP000612009"/>
    </source>
</evidence>
<dbReference type="EMBL" id="CAJHIR010000012">
    <property type="protein sequence ID" value="CAD6492359.1"/>
    <property type="molecule type" value="Genomic_DNA"/>
</dbReference>
<protein>
    <recommendedName>
        <fullName evidence="3">Type II toxin-antitoxin system HicA family toxin</fullName>
    </recommendedName>
</protein>
<dbReference type="InterPro" id="IPR012933">
    <property type="entry name" value="HicA_mRNA_interferase"/>
</dbReference>
<comment type="caution">
    <text evidence="1">The sequence shown here is derived from an EMBL/GenBank/DDBJ whole genome shotgun (WGS) entry which is preliminary data.</text>
</comment>